<dbReference type="GO" id="GO:0003677">
    <property type="term" value="F:DNA binding"/>
    <property type="evidence" value="ECO:0007669"/>
    <property type="project" value="UniProtKB-KW"/>
</dbReference>
<dbReference type="OrthoDB" id="194368at2"/>
<dbReference type="SMART" id="SM00530">
    <property type="entry name" value="HTH_XRE"/>
    <property type="match status" value="2"/>
</dbReference>
<dbReference type="PANTHER" id="PTHR46558:SF11">
    <property type="entry name" value="HTH-TYPE TRANSCRIPTIONAL REGULATOR XRE"/>
    <property type="match status" value="1"/>
</dbReference>
<dbReference type="Pfam" id="PF01381">
    <property type="entry name" value="HTH_3"/>
    <property type="match status" value="2"/>
</dbReference>
<keyword evidence="4" id="KW-1185">Reference proteome</keyword>
<proteinExistence type="predicted"/>
<accession>A0A1G9UAV2</accession>
<feature type="domain" description="HTH cro/C1-type" evidence="2">
    <location>
        <begin position="83"/>
        <end position="135"/>
    </location>
</feature>
<reference evidence="3 4" key="1">
    <citation type="submission" date="2016-10" db="EMBL/GenBank/DDBJ databases">
        <authorList>
            <person name="de Groot N.N."/>
        </authorList>
    </citation>
    <scope>NUCLEOTIDE SEQUENCE [LARGE SCALE GENOMIC DNA]</scope>
    <source>
        <strain evidence="3 4">DSM 16981</strain>
    </source>
</reference>
<keyword evidence="1" id="KW-0238">DNA-binding</keyword>
<evidence type="ECO:0000313" key="4">
    <source>
        <dbReference type="Proteomes" id="UP000199309"/>
    </source>
</evidence>
<feature type="domain" description="HTH cro/C1-type" evidence="2">
    <location>
        <begin position="8"/>
        <end position="61"/>
    </location>
</feature>
<evidence type="ECO:0000256" key="1">
    <source>
        <dbReference type="ARBA" id="ARBA00023125"/>
    </source>
</evidence>
<protein>
    <submittedName>
        <fullName evidence="3">Transcriptional regulator, contains XRE-family HTH domain</fullName>
    </submittedName>
</protein>
<dbReference type="PROSITE" id="PS50943">
    <property type="entry name" value="HTH_CROC1"/>
    <property type="match status" value="2"/>
</dbReference>
<sequence length="192" mass="21708">MSEFAKRLKEIRKGKMTQGELADLLNTSQVQISLYETGKDEPTPELLEKVAEIFDVTTDYLSGKTPAKDATVDTEADTLAQRIKVIRVYYDKSQEEFAKDLSISQSALSSIEHGTIPSAEVIQKLGKMGFSLEWLLYGENNQPTSPKQVLEDTATDWERTRINKLLNALSHDKLKLCRQCLELFVSSFTKEK</sequence>
<evidence type="ECO:0000313" key="3">
    <source>
        <dbReference type="EMBL" id="SDM57090.1"/>
    </source>
</evidence>
<dbReference type="AlphaFoldDB" id="A0A1G9UAV2"/>
<organism evidence="3 4">
    <name type="scientific">Megasphaera paucivorans</name>
    <dbReference type="NCBI Taxonomy" id="349095"/>
    <lineage>
        <taxon>Bacteria</taxon>
        <taxon>Bacillati</taxon>
        <taxon>Bacillota</taxon>
        <taxon>Negativicutes</taxon>
        <taxon>Veillonellales</taxon>
        <taxon>Veillonellaceae</taxon>
        <taxon>Megasphaera</taxon>
    </lineage>
</organism>
<dbReference type="InterPro" id="IPR001387">
    <property type="entry name" value="Cro/C1-type_HTH"/>
</dbReference>
<dbReference type="EMBL" id="FNHQ01000009">
    <property type="protein sequence ID" value="SDM57090.1"/>
    <property type="molecule type" value="Genomic_DNA"/>
</dbReference>
<dbReference type="CDD" id="cd00093">
    <property type="entry name" value="HTH_XRE"/>
    <property type="match status" value="2"/>
</dbReference>
<dbReference type="Proteomes" id="UP000199309">
    <property type="component" value="Unassembled WGS sequence"/>
</dbReference>
<dbReference type="STRING" id="349095.SAMN05660299_01133"/>
<dbReference type="PANTHER" id="PTHR46558">
    <property type="entry name" value="TRACRIPTIONAL REGULATORY PROTEIN-RELATED-RELATED"/>
    <property type="match status" value="1"/>
</dbReference>
<dbReference type="SUPFAM" id="SSF47413">
    <property type="entry name" value="lambda repressor-like DNA-binding domains"/>
    <property type="match status" value="2"/>
</dbReference>
<gene>
    <name evidence="3" type="ORF">SAMN05660299_01133</name>
</gene>
<dbReference type="InterPro" id="IPR010982">
    <property type="entry name" value="Lambda_DNA-bd_dom_sf"/>
</dbReference>
<dbReference type="Gene3D" id="1.10.260.40">
    <property type="entry name" value="lambda repressor-like DNA-binding domains"/>
    <property type="match status" value="2"/>
</dbReference>
<dbReference type="RefSeq" id="WP_091649126.1">
    <property type="nucleotide sequence ID" value="NZ_FNHQ01000009.1"/>
</dbReference>
<evidence type="ECO:0000259" key="2">
    <source>
        <dbReference type="PROSITE" id="PS50943"/>
    </source>
</evidence>
<name>A0A1G9UAV2_9FIRM</name>